<protein>
    <recommendedName>
        <fullName evidence="1">Oxidoreductase FAD/NAD(P)-binding domain-containing protein</fullName>
    </recommendedName>
</protein>
<dbReference type="InterPro" id="IPR001433">
    <property type="entry name" value="OxRdtase_FAD/NAD-bd"/>
</dbReference>
<reference evidence="2" key="1">
    <citation type="submission" date="2022-06" db="EMBL/GenBank/DDBJ databases">
        <authorList>
            <person name="Goudenege D."/>
            <person name="Le Roux F."/>
        </authorList>
    </citation>
    <scope>NUCLEOTIDE SEQUENCE</scope>
    <source>
        <strain evidence="2">12-063</strain>
    </source>
</reference>
<dbReference type="InterPro" id="IPR039261">
    <property type="entry name" value="FNR_nucleotide-bd"/>
</dbReference>
<dbReference type="Proteomes" id="UP001152658">
    <property type="component" value="Unassembled WGS sequence"/>
</dbReference>
<feature type="domain" description="Oxidoreductase FAD/NAD(P)-binding" evidence="1">
    <location>
        <begin position="21"/>
        <end position="50"/>
    </location>
</feature>
<gene>
    <name evidence="2" type="ORF">VAE063_880019</name>
</gene>
<accession>A0ABN8TMP6</accession>
<dbReference type="Gene3D" id="3.40.50.80">
    <property type="entry name" value="Nucleotide-binding domain of ferredoxin-NADP reductase (FNR) module"/>
    <property type="match status" value="1"/>
</dbReference>
<dbReference type="SUPFAM" id="SSF52343">
    <property type="entry name" value="Ferredoxin reductase-like, C-terminal NADP-linked domain"/>
    <property type="match status" value="1"/>
</dbReference>
<dbReference type="PRINTS" id="PR00410">
    <property type="entry name" value="PHEHYDRXLASE"/>
</dbReference>
<proteinExistence type="predicted"/>
<dbReference type="EMBL" id="CALYLK010000128">
    <property type="protein sequence ID" value="CAH8209188.1"/>
    <property type="molecule type" value="Genomic_DNA"/>
</dbReference>
<evidence type="ECO:0000259" key="1">
    <source>
        <dbReference type="Pfam" id="PF00175"/>
    </source>
</evidence>
<evidence type="ECO:0000313" key="3">
    <source>
        <dbReference type="Proteomes" id="UP001152658"/>
    </source>
</evidence>
<sequence length="68" mass="7508">MRIEGPKGTFFVKDNIKPLILIATGTGIAPIKAIVEVLIAKEDKRDVHIYCRAGSHFVNKYDLIASNP</sequence>
<organism evidence="2 3">
    <name type="scientific">Vibrio aestuarianus</name>
    <dbReference type="NCBI Taxonomy" id="28171"/>
    <lineage>
        <taxon>Bacteria</taxon>
        <taxon>Pseudomonadati</taxon>
        <taxon>Pseudomonadota</taxon>
        <taxon>Gammaproteobacteria</taxon>
        <taxon>Vibrionales</taxon>
        <taxon>Vibrionaceae</taxon>
        <taxon>Vibrio</taxon>
    </lineage>
</organism>
<evidence type="ECO:0000313" key="2">
    <source>
        <dbReference type="EMBL" id="CAH8209188.1"/>
    </source>
</evidence>
<comment type="caution">
    <text evidence="2">The sequence shown here is derived from an EMBL/GenBank/DDBJ whole genome shotgun (WGS) entry which is preliminary data.</text>
</comment>
<dbReference type="Pfam" id="PF00175">
    <property type="entry name" value="NAD_binding_1"/>
    <property type="match status" value="1"/>
</dbReference>
<keyword evidence="3" id="KW-1185">Reference proteome</keyword>
<name>A0ABN8TMP6_9VIBR</name>